<gene>
    <name evidence="2" type="ORF">CEUSTIGMA_g13631.t1</name>
</gene>
<feature type="compositionally biased region" description="Polar residues" evidence="1">
    <location>
        <begin position="117"/>
        <end position="135"/>
    </location>
</feature>
<reference evidence="2 3" key="1">
    <citation type="submission" date="2017-08" db="EMBL/GenBank/DDBJ databases">
        <title>Acidophilic green algal genome provides insights into adaptation to an acidic environment.</title>
        <authorList>
            <person name="Hirooka S."/>
            <person name="Hirose Y."/>
            <person name="Kanesaki Y."/>
            <person name="Higuchi S."/>
            <person name="Fujiwara T."/>
            <person name="Onuma R."/>
            <person name="Era A."/>
            <person name="Ohbayashi R."/>
            <person name="Uzuka A."/>
            <person name="Nozaki H."/>
            <person name="Yoshikawa H."/>
            <person name="Miyagishima S.Y."/>
        </authorList>
    </citation>
    <scope>NUCLEOTIDE SEQUENCE [LARGE SCALE GENOMIC DNA]</scope>
    <source>
        <strain evidence="2 3">NIES-2499</strain>
    </source>
</reference>
<dbReference type="AlphaFoldDB" id="A0A250XT34"/>
<evidence type="ECO:0000313" key="3">
    <source>
        <dbReference type="Proteomes" id="UP000232323"/>
    </source>
</evidence>
<name>A0A250XT34_9CHLO</name>
<sequence>MSGTQHSDVILISGITFRAVERGGATGQGDTAQDETLNQDLEIYTEPEDEDEDSKICPPEAFDELYGYRRSTSTAATKQPLRVSKVKAPTKAKIAVTKPPSGRRPGRPPGKKGGFKSNKQSVDTETVTQNLGEAA</sequence>
<feature type="region of interest" description="Disordered" evidence="1">
    <location>
        <begin position="72"/>
        <end position="135"/>
    </location>
</feature>
<keyword evidence="3" id="KW-1185">Reference proteome</keyword>
<accession>A0A250XT34</accession>
<organism evidence="2 3">
    <name type="scientific">Chlamydomonas eustigma</name>
    <dbReference type="NCBI Taxonomy" id="1157962"/>
    <lineage>
        <taxon>Eukaryota</taxon>
        <taxon>Viridiplantae</taxon>
        <taxon>Chlorophyta</taxon>
        <taxon>core chlorophytes</taxon>
        <taxon>Chlorophyceae</taxon>
        <taxon>CS clade</taxon>
        <taxon>Chlamydomonadales</taxon>
        <taxon>Chlamydomonadaceae</taxon>
        <taxon>Chlamydomonas</taxon>
    </lineage>
</organism>
<evidence type="ECO:0000313" key="2">
    <source>
        <dbReference type="EMBL" id="GAX86218.1"/>
    </source>
</evidence>
<dbReference type="Proteomes" id="UP000232323">
    <property type="component" value="Unassembled WGS sequence"/>
</dbReference>
<dbReference type="EMBL" id="BEGY01000245">
    <property type="protein sequence ID" value="GAX86218.1"/>
    <property type="molecule type" value="Genomic_DNA"/>
</dbReference>
<comment type="caution">
    <text evidence="2">The sequence shown here is derived from an EMBL/GenBank/DDBJ whole genome shotgun (WGS) entry which is preliminary data.</text>
</comment>
<proteinExistence type="predicted"/>
<evidence type="ECO:0000256" key="1">
    <source>
        <dbReference type="SAM" id="MobiDB-lite"/>
    </source>
</evidence>
<feature type="compositionally biased region" description="Basic residues" evidence="1">
    <location>
        <begin position="104"/>
        <end position="114"/>
    </location>
</feature>
<protein>
    <submittedName>
        <fullName evidence="2">Uncharacterized protein</fullName>
    </submittedName>
</protein>